<evidence type="ECO:0000313" key="2">
    <source>
        <dbReference type="EMBL" id="AQP50762.1"/>
    </source>
</evidence>
<dbReference type="AlphaFoldDB" id="A0A1Q2CXA0"/>
<evidence type="ECO:0000256" key="1">
    <source>
        <dbReference type="SAM" id="Phobius"/>
    </source>
</evidence>
<feature type="transmembrane region" description="Helical" evidence="1">
    <location>
        <begin position="99"/>
        <end position="121"/>
    </location>
</feature>
<dbReference type="OrthoDB" id="3734527at2"/>
<protein>
    <submittedName>
        <fullName evidence="2">Uncharacterized protein</fullName>
    </submittedName>
</protein>
<keyword evidence="1" id="KW-1133">Transmembrane helix</keyword>
<dbReference type="Proteomes" id="UP000188235">
    <property type="component" value="Chromosome"/>
</dbReference>
<organism evidence="2 3">
    <name type="scientific">Tessaracoccus flavescens</name>
    <dbReference type="NCBI Taxonomy" id="399497"/>
    <lineage>
        <taxon>Bacteria</taxon>
        <taxon>Bacillati</taxon>
        <taxon>Actinomycetota</taxon>
        <taxon>Actinomycetes</taxon>
        <taxon>Propionibacteriales</taxon>
        <taxon>Propionibacteriaceae</taxon>
        <taxon>Tessaracoccus</taxon>
    </lineage>
</organism>
<name>A0A1Q2CXA0_9ACTN</name>
<sequence length="122" mass="12860">MLDWLVAYLLTCAVEIPLVVALVRRLGWAPGSARPLAETVAIAWALQLTHPLLWLVGTPDVARLVAAEVAVTVVEGTALAAWATGPCGADRSRKTWDRAMLVAVVANGSSLALGLLLRLLLA</sequence>
<gene>
    <name evidence="2" type="ORF">BW733_07890</name>
</gene>
<accession>A0A1Q2CXA0</accession>
<proteinExistence type="predicted"/>
<dbReference type="RefSeq" id="WP_077349412.1">
    <property type="nucleotide sequence ID" value="NZ_CP019607.1"/>
</dbReference>
<evidence type="ECO:0000313" key="3">
    <source>
        <dbReference type="Proteomes" id="UP000188235"/>
    </source>
</evidence>
<feature type="transmembrane region" description="Helical" evidence="1">
    <location>
        <begin position="6"/>
        <end position="23"/>
    </location>
</feature>
<dbReference type="EMBL" id="CP019607">
    <property type="protein sequence ID" value="AQP50762.1"/>
    <property type="molecule type" value="Genomic_DNA"/>
</dbReference>
<keyword evidence="1" id="KW-0472">Membrane</keyword>
<dbReference type="KEGG" id="tfa:BW733_07890"/>
<reference evidence="2 3" key="1">
    <citation type="journal article" date="2008" name="Int. J. Syst. Evol. Microbiol.">
        <title>Tessaracoccus flavescens sp. nov., isolated from marine sediment.</title>
        <authorList>
            <person name="Lee D.W."/>
            <person name="Lee S.D."/>
        </authorList>
    </citation>
    <scope>NUCLEOTIDE SEQUENCE [LARGE SCALE GENOMIC DNA]</scope>
    <source>
        <strain evidence="2 3">SST-39T</strain>
    </source>
</reference>
<keyword evidence="1" id="KW-0812">Transmembrane</keyword>
<keyword evidence="3" id="KW-1185">Reference proteome</keyword>